<gene>
    <name evidence="1" type="ORF">Hgul01_04915</name>
</gene>
<proteinExistence type="predicted"/>
<protein>
    <submittedName>
        <fullName evidence="1">Uncharacterized protein</fullName>
    </submittedName>
</protein>
<reference evidence="1 2" key="1">
    <citation type="submission" date="2024-02" db="EMBL/GenBank/DDBJ databases">
        <title>Herpetosiphon gulosus NBRC 112829.</title>
        <authorList>
            <person name="Ichikawa N."/>
            <person name="Katano-Makiyama Y."/>
            <person name="Hidaka K."/>
        </authorList>
    </citation>
    <scope>NUCLEOTIDE SEQUENCE [LARGE SCALE GENOMIC DNA]</scope>
    <source>
        <strain evidence="1 2">NBRC 112829</strain>
    </source>
</reference>
<organism evidence="1 2">
    <name type="scientific">Herpetosiphon gulosus</name>
    <dbReference type="NCBI Taxonomy" id="1973496"/>
    <lineage>
        <taxon>Bacteria</taxon>
        <taxon>Bacillati</taxon>
        <taxon>Chloroflexota</taxon>
        <taxon>Chloroflexia</taxon>
        <taxon>Herpetosiphonales</taxon>
        <taxon>Herpetosiphonaceae</taxon>
        <taxon>Herpetosiphon</taxon>
    </lineage>
</organism>
<evidence type="ECO:0000313" key="2">
    <source>
        <dbReference type="Proteomes" id="UP001428290"/>
    </source>
</evidence>
<keyword evidence="2" id="KW-1185">Reference proteome</keyword>
<evidence type="ECO:0000313" key="1">
    <source>
        <dbReference type="EMBL" id="GAA5531091.1"/>
    </source>
</evidence>
<dbReference type="Proteomes" id="UP001428290">
    <property type="component" value="Unassembled WGS sequence"/>
</dbReference>
<dbReference type="RefSeq" id="WP_345724675.1">
    <property type="nucleotide sequence ID" value="NZ_BAABRU010000031.1"/>
</dbReference>
<name>A0ABP9X6T8_9CHLR</name>
<comment type="caution">
    <text evidence="1">The sequence shown here is derived from an EMBL/GenBank/DDBJ whole genome shotgun (WGS) entry which is preliminary data.</text>
</comment>
<dbReference type="EMBL" id="BAABRU010000031">
    <property type="protein sequence ID" value="GAA5531091.1"/>
    <property type="molecule type" value="Genomic_DNA"/>
</dbReference>
<accession>A0ABP9X6T8</accession>
<sequence length="531" mass="57477">MRIIHRSEQTIQTAHHYAERAAHHGDAVFDGVIIPPEISARNWALEGTVHSTKIVTNQLDSTRYFLGPQVCITHDDNRRITWAAHVEHSQADQAHGQLILSQFIGPNPAAAAASLSPAMRYVPQLERTIIAEGEIWRYHLTLNKFTGTIVATWITRSAKGLQLWLDGTLVNTESSEVDFPFFGLSQVAVGHVATAPPPFGLLSYKCRNTGRLFIRRYVDGQLGPEVGLDVGEIRGGISFGISGKQILARVDRITAGGLVPTLLRSSDGGKSFDKPYAIDLGSYDQDFKLIPGYTEPIVDKGGAFHVPIILSNGRESVALNYIPEHETIVEAIRVTGGNPLGKLAVFPSTVGSKTSFGNGTSDGHGLIMILATEGRLFTSNSSAGGIYFPEAVLLNHEMPLIAGFAASECYSSGLKPNVVSMDYIYLEANSIGQVASPTLHYETWDMPLPLPQATAKSKGASVAITIQSDADVEPGKVVFNFDDPSIVITNSTITSLRTATLETNTPKLSGKKVSFDVLTLFHRHYGEAMID</sequence>